<dbReference type="OrthoDB" id="74360at2759"/>
<evidence type="ECO:0000256" key="4">
    <source>
        <dbReference type="SAM" id="MobiDB-lite"/>
    </source>
</evidence>
<dbReference type="Pfam" id="PF00743">
    <property type="entry name" value="FMO-like"/>
    <property type="match status" value="1"/>
</dbReference>
<keyword evidence="1" id="KW-0285">Flavoprotein</keyword>
<proteinExistence type="predicted"/>
<sequence>MASIAVGYPTSNIVLPGSCQLQSASLPKDNLTNGPSGQTVNEHMSPLTIVAEWITKFNKLCNGNDETVEALFLKESYWRDLLCTSWDFRTVQGTDRISKFVGQPSKTAGVTKVDLFESPAHKVPQYGTIEDIEVVQAYLGLETLNGTGQGYVRLMRDTIDNGKWKAFTLFTYLESLGVHPEKAGTRRPTGHERDPNNERLSWKERRKVEQNFEDNREPIVLILGAGQGGLTLAARLKQLGVETLMIDKIARVGDNWRKRYHELVLHDSICFNHMPYLPFPQNWPRFIPKDKLADWFEYYAGIMELNIWTGAELEASKWDEDSRKWTVTIRIGEEMGIEHRTLHPKHIILVSGVAGEPHLPSNIPGLDSFQGTRLIHSSQFDGPEPNGSGKRAIIIGSSNSAHDIARDYYEHGYQTTMVQRSSTYVVTSDTLVDVMLKGLYEDDGIHPIEDADVMNFSIPHPVMKRLEVGRTAEMVRRDQRLLKGLTDAGFAVDSGLEGSDLWIKYLSCGGRYYIDVGCSQLITDKKIAVKQGVEVTVVGPHAIVLSDGSRLEADEMVFATGYGNMRENARKIFRDQLADRVGDVWGV</sequence>
<accession>A0A6A6H3H0</accession>
<evidence type="ECO:0000256" key="2">
    <source>
        <dbReference type="ARBA" id="ARBA00022827"/>
    </source>
</evidence>
<dbReference type="Proteomes" id="UP000800092">
    <property type="component" value="Unassembled WGS sequence"/>
</dbReference>
<dbReference type="GO" id="GO:0004499">
    <property type="term" value="F:N,N-dimethylaniline monooxygenase activity"/>
    <property type="evidence" value="ECO:0007669"/>
    <property type="project" value="InterPro"/>
</dbReference>
<evidence type="ECO:0000256" key="1">
    <source>
        <dbReference type="ARBA" id="ARBA00022630"/>
    </source>
</evidence>
<keyword evidence="3" id="KW-0560">Oxidoreductase</keyword>
<dbReference type="GO" id="GO:0050660">
    <property type="term" value="F:flavin adenine dinucleotide binding"/>
    <property type="evidence" value="ECO:0007669"/>
    <property type="project" value="InterPro"/>
</dbReference>
<dbReference type="PRINTS" id="PR00411">
    <property type="entry name" value="PNDRDTASEI"/>
</dbReference>
<dbReference type="InterPro" id="IPR020946">
    <property type="entry name" value="Flavin_mOase-like"/>
</dbReference>
<gene>
    <name evidence="5" type="ORF">EV356DRAFT_505053</name>
</gene>
<dbReference type="InterPro" id="IPR050982">
    <property type="entry name" value="Auxin_biosynth/cation_transpt"/>
</dbReference>
<dbReference type="Gene3D" id="3.50.50.60">
    <property type="entry name" value="FAD/NAD(P)-binding domain"/>
    <property type="match status" value="1"/>
</dbReference>
<evidence type="ECO:0000256" key="3">
    <source>
        <dbReference type="ARBA" id="ARBA00023002"/>
    </source>
</evidence>
<dbReference type="EMBL" id="ML991814">
    <property type="protein sequence ID" value="KAF2232532.1"/>
    <property type="molecule type" value="Genomic_DNA"/>
</dbReference>
<dbReference type="InterPro" id="IPR036188">
    <property type="entry name" value="FAD/NAD-bd_sf"/>
</dbReference>
<dbReference type="PANTHER" id="PTHR43539">
    <property type="entry name" value="FLAVIN-BINDING MONOOXYGENASE-LIKE PROTEIN (AFU_ORTHOLOGUE AFUA_4G09220)"/>
    <property type="match status" value="1"/>
</dbReference>
<organism evidence="5 6">
    <name type="scientific">Viridothelium virens</name>
    <name type="common">Speckled blister lichen</name>
    <name type="synonym">Trypethelium virens</name>
    <dbReference type="NCBI Taxonomy" id="1048519"/>
    <lineage>
        <taxon>Eukaryota</taxon>
        <taxon>Fungi</taxon>
        <taxon>Dikarya</taxon>
        <taxon>Ascomycota</taxon>
        <taxon>Pezizomycotina</taxon>
        <taxon>Dothideomycetes</taxon>
        <taxon>Dothideomycetes incertae sedis</taxon>
        <taxon>Trypetheliales</taxon>
        <taxon>Trypetheliaceae</taxon>
        <taxon>Viridothelium</taxon>
    </lineage>
</organism>
<keyword evidence="2" id="KW-0274">FAD</keyword>
<feature type="region of interest" description="Disordered" evidence="4">
    <location>
        <begin position="181"/>
        <end position="201"/>
    </location>
</feature>
<name>A0A6A6H3H0_VIRVR</name>
<reference evidence="5" key="1">
    <citation type="journal article" date="2020" name="Stud. Mycol.">
        <title>101 Dothideomycetes genomes: a test case for predicting lifestyles and emergence of pathogens.</title>
        <authorList>
            <person name="Haridas S."/>
            <person name="Albert R."/>
            <person name="Binder M."/>
            <person name="Bloem J."/>
            <person name="Labutti K."/>
            <person name="Salamov A."/>
            <person name="Andreopoulos B."/>
            <person name="Baker S."/>
            <person name="Barry K."/>
            <person name="Bills G."/>
            <person name="Bluhm B."/>
            <person name="Cannon C."/>
            <person name="Castanera R."/>
            <person name="Culley D."/>
            <person name="Daum C."/>
            <person name="Ezra D."/>
            <person name="Gonzalez J."/>
            <person name="Henrissat B."/>
            <person name="Kuo A."/>
            <person name="Liang C."/>
            <person name="Lipzen A."/>
            <person name="Lutzoni F."/>
            <person name="Magnuson J."/>
            <person name="Mondo S."/>
            <person name="Nolan M."/>
            <person name="Ohm R."/>
            <person name="Pangilinan J."/>
            <person name="Park H.-J."/>
            <person name="Ramirez L."/>
            <person name="Alfaro M."/>
            <person name="Sun H."/>
            <person name="Tritt A."/>
            <person name="Yoshinaga Y."/>
            <person name="Zwiers L.-H."/>
            <person name="Turgeon B."/>
            <person name="Goodwin S."/>
            <person name="Spatafora J."/>
            <person name="Crous P."/>
            <person name="Grigoriev I."/>
        </authorList>
    </citation>
    <scope>NUCLEOTIDE SEQUENCE</scope>
    <source>
        <strain evidence="5">Tuck. ex Michener</strain>
    </source>
</reference>
<dbReference type="SUPFAM" id="SSF51905">
    <property type="entry name" value="FAD/NAD(P)-binding domain"/>
    <property type="match status" value="1"/>
</dbReference>
<dbReference type="PANTHER" id="PTHR43539:SF68">
    <property type="entry name" value="FLAVIN-BINDING MONOOXYGENASE-LIKE PROTEIN (AFU_ORTHOLOGUE AFUA_4G09220)"/>
    <property type="match status" value="1"/>
</dbReference>
<dbReference type="GO" id="GO:0050661">
    <property type="term" value="F:NADP binding"/>
    <property type="evidence" value="ECO:0007669"/>
    <property type="project" value="InterPro"/>
</dbReference>
<keyword evidence="6" id="KW-1185">Reference proteome</keyword>
<dbReference type="AlphaFoldDB" id="A0A6A6H3H0"/>
<evidence type="ECO:0000313" key="6">
    <source>
        <dbReference type="Proteomes" id="UP000800092"/>
    </source>
</evidence>
<protein>
    <submittedName>
        <fullName evidence="5">FAD/NAD(P)-binding domain-containing protein</fullName>
    </submittedName>
</protein>
<evidence type="ECO:0000313" key="5">
    <source>
        <dbReference type="EMBL" id="KAF2232532.1"/>
    </source>
</evidence>